<evidence type="ECO:0000313" key="5">
    <source>
        <dbReference type="Proteomes" id="UP001500221"/>
    </source>
</evidence>
<organism evidence="4 5">
    <name type="scientific">Nocardioides marinquilinus</name>
    <dbReference type="NCBI Taxonomy" id="1210400"/>
    <lineage>
        <taxon>Bacteria</taxon>
        <taxon>Bacillati</taxon>
        <taxon>Actinomycetota</taxon>
        <taxon>Actinomycetes</taxon>
        <taxon>Propionibacteriales</taxon>
        <taxon>Nocardioidaceae</taxon>
        <taxon>Nocardioides</taxon>
    </lineage>
</organism>
<comment type="caution">
    <text evidence="4">The sequence shown here is derived from an EMBL/GenBank/DDBJ whole genome shotgun (WGS) entry which is preliminary data.</text>
</comment>
<protein>
    <submittedName>
        <fullName evidence="4">Heavy-metal-associated domain-containing protein</fullName>
    </submittedName>
</protein>
<dbReference type="PRINTS" id="PR00944">
    <property type="entry name" value="CUEXPORT"/>
</dbReference>
<dbReference type="RefSeq" id="WP_345457262.1">
    <property type="nucleotide sequence ID" value="NZ_BAABKG010000002.1"/>
</dbReference>
<accession>A0ABP9PHR1</accession>
<dbReference type="InterPro" id="IPR006122">
    <property type="entry name" value="HMA_Cu_ion-bd"/>
</dbReference>
<keyword evidence="2" id="KW-0186">Copper</keyword>
<dbReference type="CDD" id="cd00371">
    <property type="entry name" value="HMA"/>
    <property type="match status" value="1"/>
</dbReference>
<dbReference type="InterPro" id="IPR017969">
    <property type="entry name" value="Heavy-metal-associated_CS"/>
</dbReference>
<reference evidence="5" key="1">
    <citation type="journal article" date="2019" name="Int. J. Syst. Evol. Microbiol.">
        <title>The Global Catalogue of Microorganisms (GCM) 10K type strain sequencing project: providing services to taxonomists for standard genome sequencing and annotation.</title>
        <authorList>
            <consortium name="The Broad Institute Genomics Platform"/>
            <consortium name="The Broad Institute Genome Sequencing Center for Infectious Disease"/>
            <person name="Wu L."/>
            <person name="Ma J."/>
        </authorList>
    </citation>
    <scope>NUCLEOTIDE SEQUENCE [LARGE SCALE GENOMIC DNA]</scope>
    <source>
        <strain evidence="5">JCM 18459</strain>
    </source>
</reference>
<dbReference type="Gene3D" id="3.30.70.100">
    <property type="match status" value="1"/>
</dbReference>
<dbReference type="InterPro" id="IPR000428">
    <property type="entry name" value="Cu-bd"/>
</dbReference>
<dbReference type="SUPFAM" id="SSF55008">
    <property type="entry name" value="HMA, heavy metal-associated domain"/>
    <property type="match status" value="1"/>
</dbReference>
<dbReference type="Proteomes" id="UP001500221">
    <property type="component" value="Unassembled WGS sequence"/>
</dbReference>
<dbReference type="InterPro" id="IPR036163">
    <property type="entry name" value="HMA_dom_sf"/>
</dbReference>
<dbReference type="Pfam" id="PF00403">
    <property type="entry name" value="HMA"/>
    <property type="match status" value="1"/>
</dbReference>
<evidence type="ECO:0000256" key="1">
    <source>
        <dbReference type="ARBA" id="ARBA00022723"/>
    </source>
</evidence>
<gene>
    <name evidence="4" type="ORF">GCM10023340_18190</name>
</gene>
<sequence>MSEQTRSYTVTGMTCEHCVASVTEEVSEIPGVTAVDVDLASGAVRVTSDAPVSDDAVRAAVDEAGYELVEGGATP</sequence>
<keyword evidence="5" id="KW-1185">Reference proteome</keyword>
<dbReference type="NCBIfam" id="TIGR00003">
    <property type="entry name" value="copper ion binding protein"/>
    <property type="match status" value="1"/>
</dbReference>
<evidence type="ECO:0000256" key="2">
    <source>
        <dbReference type="ARBA" id="ARBA00023008"/>
    </source>
</evidence>
<dbReference type="PROSITE" id="PS01047">
    <property type="entry name" value="HMA_1"/>
    <property type="match status" value="1"/>
</dbReference>
<feature type="domain" description="HMA" evidence="3">
    <location>
        <begin position="4"/>
        <end position="69"/>
    </location>
</feature>
<dbReference type="PROSITE" id="PS50846">
    <property type="entry name" value="HMA_2"/>
    <property type="match status" value="1"/>
</dbReference>
<dbReference type="EMBL" id="BAABKG010000002">
    <property type="protein sequence ID" value="GAA5146780.1"/>
    <property type="molecule type" value="Genomic_DNA"/>
</dbReference>
<proteinExistence type="predicted"/>
<evidence type="ECO:0000259" key="3">
    <source>
        <dbReference type="PROSITE" id="PS50846"/>
    </source>
</evidence>
<name>A0ABP9PHR1_9ACTN</name>
<keyword evidence="1" id="KW-0479">Metal-binding</keyword>
<evidence type="ECO:0000313" key="4">
    <source>
        <dbReference type="EMBL" id="GAA5146780.1"/>
    </source>
</evidence>
<dbReference type="InterPro" id="IPR006121">
    <property type="entry name" value="HMA_dom"/>
</dbReference>